<accession>A0ABV9ZQ44</accession>
<dbReference type="PROSITE" id="PS50921">
    <property type="entry name" value="ANTAR"/>
    <property type="match status" value="1"/>
</dbReference>
<proteinExistence type="predicted"/>
<dbReference type="Pfam" id="PF03861">
    <property type="entry name" value="ANTAR"/>
    <property type="match status" value="1"/>
</dbReference>
<evidence type="ECO:0000313" key="3">
    <source>
        <dbReference type="Proteomes" id="UP001596175"/>
    </source>
</evidence>
<keyword evidence="3" id="KW-1185">Reference proteome</keyword>
<gene>
    <name evidence="2" type="ORF">ACFPK1_29495</name>
</gene>
<dbReference type="Gene3D" id="1.10.10.10">
    <property type="entry name" value="Winged helix-like DNA-binding domain superfamily/Winged helix DNA-binding domain"/>
    <property type="match status" value="1"/>
</dbReference>
<evidence type="ECO:0000313" key="2">
    <source>
        <dbReference type="EMBL" id="MFC5142395.1"/>
    </source>
</evidence>
<reference evidence="3" key="1">
    <citation type="journal article" date="2019" name="Int. J. Syst. Evol. Microbiol.">
        <title>The Global Catalogue of Microorganisms (GCM) 10K type strain sequencing project: providing services to taxonomists for standard genome sequencing and annotation.</title>
        <authorList>
            <consortium name="The Broad Institute Genomics Platform"/>
            <consortium name="The Broad Institute Genome Sequencing Center for Infectious Disease"/>
            <person name="Wu L."/>
            <person name="Ma J."/>
        </authorList>
    </citation>
    <scope>NUCLEOTIDE SEQUENCE [LARGE SCALE GENOMIC DNA]</scope>
    <source>
        <strain evidence="3">XZYJ18</strain>
    </source>
</reference>
<dbReference type="InterPro" id="IPR005561">
    <property type="entry name" value="ANTAR"/>
</dbReference>
<dbReference type="EMBL" id="JBHSKG010000023">
    <property type="protein sequence ID" value="MFC5142395.1"/>
    <property type="molecule type" value="Genomic_DNA"/>
</dbReference>
<dbReference type="Proteomes" id="UP001596175">
    <property type="component" value="Unassembled WGS sequence"/>
</dbReference>
<name>A0ABV9ZQ44_9PSEU</name>
<dbReference type="InterPro" id="IPR036388">
    <property type="entry name" value="WH-like_DNA-bd_sf"/>
</dbReference>
<sequence>MMPPTENERSMVPADVYRAEGVLAERLSIDLEAAAEMLRREAAARAMTMVEIAREVLTGAWSHHVLDPWGSC</sequence>
<evidence type="ECO:0000259" key="1">
    <source>
        <dbReference type="PROSITE" id="PS50921"/>
    </source>
</evidence>
<protein>
    <submittedName>
        <fullName evidence="2">ANTAR domain-containing protein</fullName>
    </submittedName>
</protein>
<organism evidence="2 3">
    <name type="scientific">Actinomycetospora rhizophila</name>
    <dbReference type="NCBI Taxonomy" id="1416876"/>
    <lineage>
        <taxon>Bacteria</taxon>
        <taxon>Bacillati</taxon>
        <taxon>Actinomycetota</taxon>
        <taxon>Actinomycetes</taxon>
        <taxon>Pseudonocardiales</taxon>
        <taxon>Pseudonocardiaceae</taxon>
        <taxon>Actinomycetospora</taxon>
    </lineage>
</organism>
<comment type="caution">
    <text evidence="2">The sequence shown here is derived from an EMBL/GenBank/DDBJ whole genome shotgun (WGS) entry which is preliminary data.</text>
</comment>
<feature type="domain" description="ANTAR" evidence="1">
    <location>
        <begin position="1"/>
        <end position="57"/>
    </location>
</feature>